<dbReference type="KEGG" id="ccan:109688732"/>
<accession>A0A8B7UUF7</accession>
<dbReference type="OrthoDB" id="9633565at2759"/>
<protein>
    <submittedName>
        <fullName evidence="1">Uncharacterized protein LOC109688732 isoform X1</fullName>
    </submittedName>
</protein>
<organism evidence="1">
    <name type="scientific">Castor canadensis</name>
    <name type="common">American beaver</name>
    <dbReference type="NCBI Taxonomy" id="51338"/>
    <lineage>
        <taxon>Eukaryota</taxon>
        <taxon>Metazoa</taxon>
        <taxon>Chordata</taxon>
        <taxon>Craniata</taxon>
        <taxon>Vertebrata</taxon>
        <taxon>Euteleostomi</taxon>
        <taxon>Mammalia</taxon>
        <taxon>Eutheria</taxon>
        <taxon>Euarchontoglires</taxon>
        <taxon>Glires</taxon>
        <taxon>Rodentia</taxon>
        <taxon>Castorimorpha</taxon>
        <taxon>Castoridae</taxon>
        <taxon>Castor</taxon>
    </lineage>
</organism>
<reference evidence="1" key="1">
    <citation type="submission" date="2025-08" db="UniProtKB">
        <authorList>
            <consortium name="RefSeq"/>
        </authorList>
    </citation>
    <scope>IDENTIFICATION</scope>
    <source>
        <tissue evidence="1">Leukocyte</tissue>
    </source>
</reference>
<dbReference type="RefSeq" id="XP_020022832.1">
    <property type="nucleotide sequence ID" value="XM_020167243.1"/>
</dbReference>
<gene>
    <name evidence="1" type="primary">LOC109688732</name>
</gene>
<name>A0A8B7UUF7_CASCN</name>
<proteinExistence type="predicted"/>
<dbReference type="AlphaFoldDB" id="A0A8B7UUF7"/>
<sequence>MLLSLRNLSPKETLNTVWRRFQVTPVGSVTDISFFLPSGSVGPHLAVGTRYTYRALANSSTSPQGAREEGTGLGLQGVAIFDVLGRCLMALREHRRRTVTSPWGSQQESDQMLAPSLCHLVQREPRLCLSRVTYPGKFRKALLPAPAHAEGNAGLAATVLVPVLSARASPSGTPEIRLAAVLPEGPLLRARAPGGRGQGWSCSQLSSGLTRQAHRRCSGCTWCVKSDPRCPACPKPQGRTRSSAINAYLALARCPGEEGDRSSHTSSPFCCGYFGDGERGLVSCLPGLILNLGDPDPASKVARITGPVSSAFSVILPKWGGDAKDMTFAQKSLR</sequence>
<evidence type="ECO:0000313" key="1">
    <source>
        <dbReference type="RefSeq" id="XP_020022832.1"/>
    </source>
</evidence>